<organism evidence="2 3">
    <name type="scientific">Cardiosporidium cionae</name>
    <dbReference type="NCBI Taxonomy" id="476202"/>
    <lineage>
        <taxon>Eukaryota</taxon>
        <taxon>Sar</taxon>
        <taxon>Alveolata</taxon>
        <taxon>Apicomplexa</taxon>
        <taxon>Aconoidasida</taxon>
        <taxon>Nephromycida</taxon>
        <taxon>Cardiosporidium</taxon>
    </lineage>
</organism>
<keyword evidence="3" id="KW-1185">Reference proteome</keyword>
<feature type="compositionally biased region" description="Polar residues" evidence="1">
    <location>
        <begin position="59"/>
        <end position="71"/>
    </location>
</feature>
<feature type="compositionally biased region" description="Low complexity" evidence="1">
    <location>
        <begin position="34"/>
        <end position="44"/>
    </location>
</feature>
<proteinExistence type="predicted"/>
<dbReference type="PANTHER" id="PTHR20929">
    <property type="entry name" value="LUNG ADENOMA SUSCEPTIBILITY 1-RELATED"/>
    <property type="match status" value="1"/>
</dbReference>
<comment type="caution">
    <text evidence="2">The sequence shown here is derived from an EMBL/GenBank/DDBJ whole genome shotgun (WGS) entry which is preliminary data.</text>
</comment>
<evidence type="ECO:0000256" key="1">
    <source>
        <dbReference type="SAM" id="MobiDB-lite"/>
    </source>
</evidence>
<dbReference type="Proteomes" id="UP000823046">
    <property type="component" value="Unassembled WGS sequence"/>
</dbReference>
<evidence type="ECO:0000313" key="2">
    <source>
        <dbReference type="EMBL" id="KAF8822409.1"/>
    </source>
</evidence>
<reference evidence="2 3" key="1">
    <citation type="journal article" date="2020" name="bioRxiv">
        <title>Metabolic contributions of an alphaproteobacterial endosymbiont in the apicomplexan Cardiosporidium cionae.</title>
        <authorList>
            <person name="Hunter E.S."/>
            <person name="Paight C.J."/>
            <person name="Lane C.E."/>
        </authorList>
    </citation>
    <scope>NUCLEOTIDE SEQUENCE [LARGE SCALE GENOMIC DNA]</scope>
    <source>
        <strain evidence="2">ESH_2018</strain>
    </source>
</reference>
<protein>
    <recommendedName>
        <fullName evidence="4">Little elongation complex subunit 2 C-terminal domain-containing protein</fullName>
    </recommendedName>
</protein>
<sequence>MIRCPIQSPLNCASSMGLSKVHERKLASMGNGTPPKRSSQPKRPSQAKRASQPKRPSQHQRTAQQKHQLSSTRKHKNKIPVQSTKVEANIDGNATEIFNQELGDYKQIDIQASFHNIPLEEKQRISIEELHHATLMKQRPKQSGNTSLSCEQYTLSSENDLTDHLREERDIVEYLEKHKCINITDTAPPEKFINKCKYTEALVVELVKLWCEAKRKQSNQTEYFAKRQQNEEGNLDLKRLEVYKDWNAEDCGVKAAYWEEVVASTSGSKLIEFNNLGVVIELPLVVSMTSTNTYRRGLRVFRKEVDWYNLLLENNNAEFPIPLSIRVDGMFLPSLPVNTKQWILKALPFRLMELSDFNTSGYPSVLRNKIQIRLPSSLIVEGPSLKVKFWDSKQENWSDRAIDNVTWDGDSHSVSFLSEELSTFSIMQKRDVDFPYKRWNIRPVNSCHVELLVETKRHDLKFNVTEKGISLESSCATKLGLQSLSNIAFNPVEILLYLRKYGINLYPNAYDRKKHLIVIDTAAFLETEEHACKDLAQIAPPFELESVPSLNDGGTLDGRIVVKIWRKKTVQDAQPDGASSPMQFCLVQYYRCHCKLIHQSEITEPNISEMEYLSKSLAENDSETTVDAAASSSSRWHMRVLCCLREDGLSANIQRNLTQKNSSDFIKTRENKRSILMPSAYLQSAVSKY</sequence>
<evidence type="ECO:0008006" key="4">
    <source>
        <dbReference type="Google" id="ProtNLM"/>
    </source>
</evidence>
<accession>A0ABQ7JEM6</accession>
<dbReference type="EMBL" id="JADAQX010000057">
    <property type="protein sequence ID" value="KAF8822409.1"/>
    <property type="molecule type" value="Genomic_DNA"/>
</dbReference>
<name>A0ABQ7JEM6_9APIC</name>
<gene>
    <name evidence="2" type="ORF">IE077_003836</name>
</gene>
<evidence type="ECO:0000313" key="3">
    <source>
        <dbReference type="Proteomes" id="UP000823046"/>
    </source>
</evidence>
<dbReference type="InterPro" id="IPR023247">
    <property type="entry name" value="IC97/Dnai7-like"/>
</dbReference>
<feature type="region of interest" description="Disordered" evidence="1">
    <location>
        <begin position="27"/>
        <end position="87"/>
    </location>
</feature>
<dbReference type="PANTHER" id="PTHR20929:SF11">
    <property type="entry name" value="DYNEIN AXONEMAL INTERMEDIATE CHAIN 7"/>
    <property type="match status" value="1"/>
</dbReference>